<organism evidence="2 3">
    <name type="scientific">Holothuria leucospilota</name>
    <name type="common">Black long sea cucumber</name>
    <name type="synonym">Mertensiothuria leucospilota</name>
    <dbReference type="NCBI Taxonomy" id="206669"/>
    <lineage>
        <taxon>Eukaryota</taxon>
        <taxon>Metazoa</taxon>
        <taxon>Echinodermata</taxon>
        <taxon>Eleutherozoa</taxon>
        <taxon>Echinozoa</taxon>
        <taxon>Holothuroidea</taxon>
        <taxon>Aspidochirotacea</taxon>
        <taxon>Aspidochirotida</taxon>
        <taxon>Holothuriidae</taxon>
        <taxon>Holothuria</taxon>
    </lineage>
</organism>
<evidence type="ECO:0000313" key="3">
    <source>
        <dbReference type="Proteomes" id="UP001152320"/>
    </source>
</evidence>
<proteinExistence type="predicted"/>
<reference evidence="2" key="1">
    <citation type="submission" date="2021-10" db="EMBL/GenBank/DDBJ databases">
        <title>Tropical sea cucumber genome reveals ecological adaptation and Cuvierian tubules defense mechanism.</title>
        <authorList>
            <person name="Chen T."/>
        </authorList>
    </citation>
    <scope>NUCLEOTIDE SEQUENCE</scope>
    <source>
        <strain evidence="2">Nanhai2018</strain>
        <tissue evidence="2">Muscle</tissue>
    </source>
</reference>
<evidence type="ECO:0000256" key="1">
    <source>
        <dbReference type="SAM" id="MobiDB-lite"/>
    </source>
</evidence>
<sequence>MLSKKRLRMKPDLADKLLFLRENSKRYTDPKESKTTGKRDEDESDHANMLQDLWECVAGDDDDDDILEDETEEMQAMETK</sequence>
<dbReference type="Proteomes" id="UP001152320">
    <property type="component" value="Chromosome 14"/>
</dbReference>
<comment type="caution">
    <text evidence="2">The sequence shown here is derived from an EMBL/GenBank/DDBJ whole genome shotgun (WGS) entry which is preliminary data.</text>
</comment>
<feature type="compositionally biased region" description="Basic and acidic residues" evidence="1">
    <location>
        <begin position="22"/>
        <end position="41"/>
    </location>
</feature>
<feature type="region of interest" description="Disordered" evidence="1">
    <location>
        <begin position="22"/>
        <end position="48"/>
    </location>
</feature>
<name>A0A9Q1BN41_HOLLE</name>
<dbReference type="EMBL" id="JAIZAY010000014">
    <property type="protein sequence ID" value="KAJ8029589.1"/>
    <property type="molecule type" value="Genomic_DNA"/>
</dbReference>
<evidence type="ECO:0000313" key="2">
    <source>
        <dbReference type="EMBL" id="KAJ8029589.1"/>
    </source>
</evidence>
<accession>A0A9Q1BN41</accession>
<keyword evidence="3" id="KW-1185">Reference proteome</keyword>
<dbReference type="AlphaFoldDB" id="A0A9Q1BN41"/>
<gene>
    <name evidence="2" type="ORF">HOLleu_29025</name>
</gene>
<protein>
    <submittedName>
        <fullName evidence="2">Uncharacterized protein</fullName>
    </submittedName>
</protein>